<evidence type="ECO:0000256" key="5">
    <source>
        <dbReference type="ARBA" id="ARBA00023136"/>
    </source>
</evidence>
<evidence type="ECO:0000256" key="7">
    <source>
        <dbReference type="SAM" id="Phobius"/>
    </source>
</evidence>
<keyword evidence="4 6" id="KW-0333">Golgi apparatus</keyword>
<keyword evidence="7" id="KW-1133">Transmembrane helix</keyword>
<feature type="transmembrane region" description="Helical" evidence="7">
    <location>
        <begin position="71"/>
        <end position="92"/>
    </location>
</feature>
<comment type="subcellular location">
    <subcellularLocation>
        <location evidence="1 6">Cell membrane</location>
        <topology evidence="1 6">Peripheral membrane protein</topology>
    </subcellularLocation>
    <subcellularLocation>
        <location evidence="6">Golgi apparatus membrane</location>
        <topology evidence="6">Peripheral membrane protein</topology>
    </subcellularLocation>
    <subcellularLocation>
        <location evidence="6">Membrane</location>
        <location evidence="6">Caveola</location>
        <topology evidence="6">Peripheral membrane protein</topology>
    </subcellularLocation>
</comment>
<proteinExistence type="inferred from homology"/>
<comment type="similarity">
    <text evidence="2 6">Belongs to the caveolin family.</text>
</comment>
<protein>
    <recommendedName>
        <fullName evidence="6">Caveolin</fullName>
    </recommendedName>
</protein>
<dbReference type="InParanoid" id="E4WQA4"/>
<evidence type="ECO:0000256" key="4">
    <source>
        <dbReference type="ARBA" id="ARBA00023034"/>
    </source>
</evidence>
<keyword evidence="5 6" id="KW-0472">Membrane</keyword>
<dbReference type="PANTHER" id="PTHR10844">
    <property type="entry name" value="CAVEOLIN"/>
    <property type="match status" value="1"/>
</dbReference>
<evidence type="ECO:0000256" key="1">
    <source>
        <dbReference type="ARBA" id="ARBA00004202"/>
    </source>
</evidence>
<dbReference type="AlphaFoldDB" id="E4WQA4"/>
<evidence type="ECO:0000256" key="3">
    <source>
        <dbReference type="ARBA" id="ARBA00022475"/>
    </source>
</evidence>
<dbReference type="EMBL" id="FN654911">
    <property type="protein sequence ID" value="CBY37159.1"/>
    <property type="molecule type" value="Genomic_DNA"/>
</dbReference>
<evidence type="ECO:0000256" key="6">
    <source>
        <dbReference type="RuleBase" id="RU000680"/>
    </source>
</evidence>
<dbReference type="PANTHER" id="PTHR10844:SF32">
    <property type="entry name" value="CAVEOLIN-3-LIKE"/>
    <property type="match status" value="1"/>
</dbReference>
<reference evidence="8" key="1">
    <citation type="journal article" date="2010" name="Science">
        <title>Plasticity of animal genome architecture unmasked by rapid evolution of a pelagic tunicate.</title>
        <authorList>
            <person name="Denoeud F."/>
            <person name="Henriet S."/>
            <person name="Mungpakdee S."/>
            <person name="Aury J.M."/>
            <person name="Da Silva C."/>
            <person name="Brinkmann H."/>
            <person name="Mikhaleva J."/>
            <person name="Olsen L.C."/>
            <person name="Jubin C."/>
            <person name="Canestro C."/>
            <person name="Bouquet J.M."/>
            <person name="Danks G."/>
            <person name="Poulain J."/>
            <person name="Campsteijn C."/>
            <person name="Adamski M."/>
            <person name="Cross I."/>
            <person name="Yadetie F."/>
            <person name="Muffato M."/>
            <person name="Louis A."/>
            <person name="Butcher S."/>
            <person name="Tsagkogeorga G."/>
            <person name="Konrad A."/>
            <person name="Singh S."/>
            <person name="Jensen M.F."/>
            <person name="Cong E.H."/>
            <person name="Eikeseth-Otteraa H."/>
            <person name="Noel B."/>
            <person name="Anthouard V."/>
            <person name="Porcel B.M."/>
            <person name="Kachouri-Lafond R."/>
            <person name="Nishino A."/>
            <person name="Ugolini M."/>
            <person name="Chourrout P."/>
            <person name="Nishida H."/>
            <person name="Aasland R."/>
            <person name="Huzurbazar S."/>
            <person name="Westhof E."/>
            <person name="Delsuc F."/>
            <person name="Lehrach H."/>
            <person name="Reinhardt R."/>
            <person name="Weissenbach J."/>
            <person name="Roy S.W."/>
            <person name="Artiguenave F."/>
            <person name="Postlethwait J.H."/>
            <person name="Manak J.R."/>
            <person name="Thompson E.M."/>
            <person name="Jaillon O."/>
            <person name="Du Pasquier L."/>
            <person name="Boudinot P."/>
            <person name="Liberles D.A."/>
            <person name="Volff J.N."/>
            <person name="Philippe H."/>
            <person name="Lenhard B."/>
            <person name="Roest Crollius H."/>
            <person name="Wincker P."/>
            <person name="Chourrout D."/>
        </authorList>
    </citation>
    <scope>NUCLEOTIDE SEQUENCE [LARGE SCALE GENOMIC DNA]</scope>
</reference>
<evidence type="ECO:0000313" key="9">
    <source>
        <dbReference type="EMBL" id="CBY37159.1"/>
    </source>
</evidence>
<dbReference type="EMBL" id="FN653015">
    <property type="protein sequence ID" value="CBY20088.1"/>
    <property type="molecule type" value="Genomic_DNA"/>
</dbReference>
<comment type="function">
    <text evidence="6">May act as a scaffolding protein within caveolar membranes. Interacts directly with G-protein alpha subunits and can functionally regulate their activity.</text>
</comment>
<keyword evidence="10" id="KW-1185">Reference proteome</keyword>
<organism evidence="8">
    <name type="scientific">Oikopleura dioica</name>
    <name type="common">Tunicate</name>
    <dbReference type="NCBI Taxonomy" id="34765"/>
    <lineage>
        <taxon>Eukaryota</taxon>
        <taxon>Metazoa</taxon>
        <taxon>Chordata</taxon>
        <taxon>Tunicata</taxon>
        <taxon>Appendicularia</taxon>
        <taxon>Copelata</taxon>
        <taxon>Oikopleuridae</taxon>
        <taxon>Oikopleura</taxon>
    </lineage>
</organism>
<dbReference type="GO" id="GO:0000139">
    <property type="term" value="C:Golgi membrane"/>
    <property type="evidence" value="ECO:0007669"/>
    <property type="project" value="UniProtKB-SubCell"/>
</dbReference>
<dbReference type="Proteomes" id="UP000011014">
    <property type="component" value="Unassembled WGS sequence"/>
</dbReference>
<dbReference type="OrthoDB" id="5917823at2759"/>
<dbReference type="GO" id="GO:0060090">
    <property type="term" value="F:molecular adaptor activity"/>
    <property type="evidence" value="ECO:0007669"/>
    <property type="project" value="TreeGrafter"/>
</dbReference>
<evidence type="ECO:0000313" key="10">
    <source>
        <dbReference type="Proteomes" id="UP000001307"/>
    </source>
</evidence>
<sequence length="118" mass="13622">MSQEAVNTPGLNQTVQDFKAIEDRDPKKLNVDVKINFEEIIAEPEGYHSSKYIWHLSKEVYVFFKNASYQVLSLIFGIPLAAFWGLIFANGIKIINHKNHKFLNIFGCRNLALFYDLI</sequence>
<evidence type="ECO:0000313" key="8">
    <source>
        <dbReference type="EMBL" id="CBY20088.1"/>
    </source>
</evidence>
<keyword evidence="7" id="KW-0812">Transmembrane</keyword>
<accession>E4WQA4</accession>
<gene>
    <name evidence="8" type="ORF">GSOID_T00000071001</name>
    <name evidence="9" type="ORF">GSOID_T00030238001</name>
</gene>
<name>E4WQA4_OIKDI</name>
<dbReference type="Proteomes" id="UP000001307">
    <property type="component" value="Unassembled WGS sequence"/>
</dbReference>
<dbReference type="GO" id="GO:0005901">
    <property type="term" value="C:caveola"/>
    <property type="evidence" value="ECO:0007669"/>
    <property type="project" value="UniProtKB-SubCell"/>
</dbReference>
<dbReference type="InterPro" id="IPR001612">
    <property type="entry name" value="Caveolin"/>
</dbReference>
<evidence type="ECO:0000256" key="2">
    <source>
        <dbReference type="ARBA" id="ARBA00010988"/>
    </source>
</evidence>
<dbReference type="Pfam" id="PF01146">
    <property type="entry name" value="Caveolin"/>
    <property type="match status" value="1"/>
</dbReference>
<dbReference type="GO" id="GO:0070836">
    <property type="term" value="P:caveola assembly"/>
    <property type="evidence" value="ECO:0007669"/>
    <property type="project" value="InterPro"/>
</dbReference>
<keyword evidence="3 6" id="KW-1003">Cell membrane</keyword>